<comment type="caution">
    <text evidence="2">The sequence shown here is derived from an EMBL/GenBank/DDBJ whole genome shotgun (WGS) entry which is preliminary data.</text>
</comment>
<proteinExistence type="predicted"/>
<dbReference type="Pfam" id="PF15085">
    <property type="entry name" value="NPFF"/>
    <property type="match status" value="1"/>
</dbReference>
<dbReference type="EMBL" id="JANPWB010000008">
    <property type="protein sequence ID" value="KAJ1159852.1"/>
    <property type="molecule type" value="Genomic_DNA"/>
</dbReference>
<organism evidence="2 3">
    <name type="scientific">Pleurodeles waltl</name>
    <name type="common">Iberian ribbed newt</name>
    <dbReference type="NCBI Taxonomy" id="8319"/>
    <lineage>
        <taxon>Eukaryota</taxon>
        <taxon>Metazoa</taxon>
        <taxon>Chordata</taxon>
        <taxon>Craniata</taxon>
        <taxon>Vertebrata</taxon>
        <taxon>Euteleostomi</taxon>
        <taxon>Amphibia</taxon>
        <taxon>Batrachia</taxon>
        <taxon>Caudata</taxon>
        <taxon>Salamandroidea</taxon>
        <taxon>Salamandridae</taxon>
        <taxon>Pleurodelinae</taxon>
        <taxon>Pleurodeles</taxon>
    </lineage>
</organism>
<dbReference type="PANTHER" id="PTHR15044:SF0">
    <property type="entry name" value="PRO-FMRFAMIDE-RELATED NEUROPEPTIDE FF"/>
    <property type="match status" value="1"/>
</dbReference>
<dbReference type="AlphaFoldDB" id="A0AAV7S5E9"/>
<evidence type="ECO:0000313" key="3">
    <source>
        <dbReference type="Proteomes" id="UP001066276"/>
    </source>
</evidence>
<gene>
    <name evidence="2" type="ORF">NDU88_000356</name>
</gene>
<keyword evidence="1" id="KW-0732">Signal</keyword>
<dbReference type="Proteomes" id="UP001066276">
    <property type="component" value="Chromosome 4_2"/>
</dbReference>
<dbReference type="PANTHER" id="PTHR15044">
    <property type="entry name" value="NEUROPEPTIDE FF"/>
    <property type="match status" value="1"/>
</dbReference>
<accession>A0AAV7S5E9</accession>
<name>A0AAV7S5E9_PLEWA</name>
<feature type="chain" id="PRO_5043473810" evidence="1">
    <location>
        <begin position="22"/>
        <end position="129"/>
    </location>
</feature>
<reference evidence="2" key="1">
    <citation type="journal article" date="2022" name="bioRxiv">
        <title>Sequencing and chromosome-scale assembly of the giantPleurodeles waltlgenome.</title>
        <authorList>
            <person name="Brown T."/>
            <person name="Elewa A."/>
            <person name="Iarovenko S."/>
            <person name="Subramanian E."/>
            <person name="Araus A.J."/>
            <person name="Petzold A."/>
            <person name="Susuki M."/>
            <person name="Suzuki K.-i.T."/>
            <person name="Hayashi T."/>
            <person name="Toyoda A."/>
            <person name="Oliveira C."/>
            <person name="Osipova E."/>
            <person name="Leigh N.D."/>
            <person name="Simon A."/>
            <person name="Yun M.H."/>
        </authorList>
    </citation>
    <scope>NUCLEOTIDE SEQUENCE</scope>
    <source>
        <strain evidence="2">20211129_DDA</strain>
        <tissue evidence="2">Liver</tissue>
    </source>
</reference>
<evidence type="ECO:0000256" key="1">
    <source>
        <dbReference type="SAM" id="SignalP"/>
    </source>
</evidence>
<feature type="signal peptide" evidence="1">
    <location>
        <begin position="1"/>
        <end position="21"/>
    </location>
</feature>
<dbReference type="GO" id="GO:0005184">
    <property type="term" value="F:neuropeptide hormone activity"/>
    <property type="evidence" value="ECO:0007669"/>
    <property type="project" value="InterPro"/>
</dbReference>
<sequence length="129" mass="14750">MDPRSVVVLVCLLGGLMKAQGLDSDASSKELYQEEPDRYTDKVLPALDGEEHSFRSQSEERLLNSLMRSLLHSSQREARNPSFLFQPQRFGRETRGSSFDDMRIQLRGGDSKVPQFWSMAVPQRFGKKK</sequence>
<protein>
    <submittedName>
        <fullName evidence="2">Uncharacterized protein</fullName>
    </submittedName>
</protein>
<evidence type="ECO:0000313" key="2">
    <source>
        <dbReference type="EMBL" id="KAJ1159852.1"/>
    </source>
</evidence>
<keyword evidence="3" id="KW-1185">Reference proteome</keyword>
<dbReference type="InterPro" id="IPR008065">
    <property type="entry name" value="NPFF"/>
</dbReference>